<evidence type="ECO:0000313" key="7">
    <source>
        <dbReference type="EMBL" id="CAK9009966.1"/>
    </source>
</evidence>
<evidence type="ECO:0000256" key="3">
    <source>
        <dbReference type="ARBA" id="ARBA00022692"/>
    </source>
</evidence>
<evidence type="ECO:0000313" key="8">
    <source>
        <dbReference type="Proteomes" id="UP001642464"/>
    </source>
</evidence>
<gene>
    <name evidence="7" type="ORF">SCF082_LOCUS10482</name>
</gene>
<keyword evidence="8" id="KW-1185">Reference proteome</keyword>
<evidence type="ECO:0000256" key="4">
    <source>
        <dbReference type="ARBA" id="ARBA00022989"/>
    </source>
</evidence>
<evidence type="ECO:0000256" key="1">
    <source>
        <dbReference type="ARBA" id="ARBA00004141"/>
    </source>
</evidence>
<dbReference type="Pfam" id="PF04117">
    <property type="entry name" value="Mpv17_PMP22"/>
    <property type="match status" value="1"/>
</dbReference>
<proteinExistence type="inferred from homology"/>
<comment type="caution">
    <text evidence="7">The sequence shown here is derived from an EMBL/GenBank/DDBJ whole genome shotgun (WGS) entry which is preliminary data.</text>
</comment>
<dbReference type="Proteomes" id="UP001642464">
    <property type="component" value="Unassembled WGS sequence"/>
</dbReference>
<comment type="similarity">
    <text evidence="2 6">Belongs to the peroxisomal membrane protein PXMP2/4 family.</text>
</comment>
<evidence type="ECO:0008006" key="9">
    <source>
        <dbReference type="Google" id="ProtNLM"/>
    </source>
</evidence>
<keyword evidence="3" id="KW-0812">Transmembrane</keyword>
<keyword evidence="4" id="KW-1133">Transmembrane helix</keyword>
<dbReference type="PANTHER" id="PTHR11266">
    <property type="entry name" value="PEROXISOMAL MEMBRANE PROTEIN 2, PXMP2 MPV17"/>
    <property type="match status" value="1"/>
</dbReference>
<dbReference type="InterPro" id="IPR007248">
    <property type="entry name" value="Mpv17_PMP22"/>
</dbReference>
<evidence type="ECO:0000256" key="6">
    <source>
        <dbReference type="RuleBase" id="RU363053"/>
    </source>
</evidence>
<accession>A0ABP0J6N0</accession>
<reference evidence="7 8" key="1">
    <citation type="submission" date="2024-02" db="EMBL/GenBank/DDBJ databases">
        <authorList>
            <person name="Chen Y."/>
            <person name="Shah S."/>
            <person name="Dougan E. K."/>
            <person name="Thang M."/>
            <person name="Chan C."/>
        </authorList>
    </citation>
    <scope>NUCLEOTIDE SEQUENCE [LARGE SCALE GENOMIC DNA]</scope>
</reference>
<comment type="subcellular location">
    <subcellularLocation>
        <location evidence="1">Membrane</location>
        <topology evidence="1">Multi-pass membrane protein</topology>
    </subcellularLocation>
</comment>
<dbReference type="EMBL" id="CAXAMM010006136">
    <property type="protein sequence ID" value="CAK9009966.1"/>
    <property type="molecule type" value="Genomic_DNA"/>
</dbReference>
<name>A0ABP0J6N0_9DINO</name>
<evidence type="ECO:0000256" key="2">
    <source>
        <dbReference type="ARBA" id="ARBA00006824"/>
    </source>
</evidence>
<evidence type="ECO:0000256" key="5">
    <source>
        <dbReference type="ARBA" id="ARBA00023136"/>
    </source>
</evidence>
<sequence length="223" mass="25642">MHGAACKLAGYRHHASQLCLKHFWFIAMRKEIVAFGKWYDQQIEVRPLATKALTSSVLAALSSVVAQVIRRKASIREVVSFTLQAAPPFSHFWFELLEAKLGPGKAALKTTVDQLLFRPIMIWYCFVFGGFLSGKRWTEAHSEALKKKTVKDNLHRNFAKVVVSSWKVWPAAMWLTHRYIPAQYRSAFTEMLAFFWDVYESLMVSGAERKSEEDEKEQRVAPK</sequence>
<dbReference type="PANTHER" id="PTHR11266:SF80">
    <property type="entry name" value="PEROXISOMAL MEMBRANE PROTEIN 2"/>
    <property type="match status" value="1"/>
</dbReference>
<keyword evidence="5" id="KW-0472">Membrane</keyword>
<protein>
    <recommendedName>
        <fullName evidence="9">Peroxisomal membrane protein MPV17</fullName>
    </recommendedName>
</protein>
<organism evidence="7 8">
    <name type="scientific">Durusdinium trenchii</name>
    <dbReference type="NCBI Taxonomy" id="1381693"/>
    <lineage>
        <taxon>Eukaryota</taxon>
        <taxon>Sar</taxon>
        <taxon>Alveolata</taxon>
        <taxon>Dinophyceae</taxon>
        <taxon>Suessiales</taxon>
        <taxon>Symbiodiniaceae</taxon>
        <taxon>Durusdinium</taxon>
    </lineage>
</organism>